<dbReference type="SMART" id="SM00448">
    <property type="entry name" value="REC"/>
    <property type="match status" value="1"/>
</dbReference>
<evidence type="ECO:0000256" key="1">
    <source>
        <dbReference type="ARBA" id="ARBA00004496"/>
    </source>
</evidence>
<evidence type="ECO:0000259" key="13">
    <source>
        <dbReference type="PROSITE" id="PS50110"/>
    </source>
</evidence>
<dbReference type="EMBL" id="JAAITT010000038">
    <property type="protein sequence ID" value="NSJ51268.1"/>
    <property type="molecule type" value="Genomic_DNA"/>
</dbReference>
<dbReference type="GO" id="GO:0000160">
    <property type="term" value="P:phosphorelay signal transduction system"/>
    <property type="evidence" value="ECO:0007669"/>
    <property type="project" value="UniProtKB-KW"/>
</dbReference>
<keyword evidence="3" id="KW-0963">Cytoplasm</keyword>
<keyword evidence="16" id="KW-1185">Reference proteome</keyword>
<reference evidence="15" key="2">
    <citation type="submission" date="2020-02" db="EMBL/GenBank/DDBJ databases">
        <authorList>
            <person name="Littmann E."/>
            <person name="Sorbara M."/>
        </authorList>
    </citation>
    <scope>NUCLEOTIDE SEQUENCE</scope>
    <source>
        <strain evidence="15">MSK.1.17</strain>
    </source>
</reference>
<dbReference type="InterPro" id="IPR011006">
    <property type="entry name" value="CheY-like_superfamily"/>
</dbReference>
<keyword evidence="8" id="KW-0804">Transcription</keyword>
<feature type="compositionally biased region" description="Low complexity" evidence="11">
    <location>
        <begin position="498"/>
        <end position="515"/>
    </location>
</feature>
<dbReference type="PROSITE" id="PS00041">
    <property type="entry name" value="HTH_ARAC_FAMILY_1"/>
    <property type="match status" value="1"/>
</dbReference>
<protein>
    <recommendedName>
        <fullName evidence="2">Stage 0 sporulation protein A homolog</fullName>
    </recommendedName>
</protein>
<evidence type="ECO:0000256" key="4">
    <source>
        <dbReference type="ARBA" id="ARBA00022553"/>
    </source>
</evidence>
<dbReference type="InterPro" id="IPR018060">
    <property type="entry name" value="HTH_AraC"/>
</dbReference>
<reference evidence="15 16" key="1">
    <citation type="journal article" date="2020" name="Cell Host Microbe">
        <title>Functional and Genomic Variation between Human-Derived Isolates of Lachnospiraceae Reveals Inter- and Intra-Species Diversity.</title>
        <authorList>
            <person name="Sorbara M.T."/>
            <person name="Littmann E.R."/>
            <person name="Fontana E."/>
            <person name="Moody T.U."/>
            <person name="Kohout C.E."/>
            <person name="Gjonbalaj M."/>
            <person name="Eaton V."/>
            <person name="Seok R."/>
            <person name="Leiner I.M."/>
            <person name="Pamer E.G."/>
        </authorList>
    </citation>
    <scope>NUCLEOTIDE SEQUENCE [LARGE SCALE GENOMIC DNA]</scope>
    <source>
        <strain evidence="15 16">MSK.1.17</strain>
    </source>
</reference>
<dbReference type="RefSeq" id="WP_165641379.1">
    <property type="nucleotide sequence ID" value="NZ_JAAITT010000038.1"/>
</dbReference>
<feature type="domain" description="Response regulatory" evidence="13">
    <location>
        <begin position="3"/>
        <end position="120"/>
    </location>
</feature>
<dbReference type="InterPro" id="IPR018062">
    <property type="entry name" value="HTH_AraC-typ_CS"/>
</dbReference>
<comment type="subcellular location">
    <subcellularLocation>
        <location evidence="1">Cytoplasm</location>
    </subcellularLocation>
</comment>
<dbReference type="PRINTS" id="PR00032">
    <property type="entry name" value="HTHARAC"/>
</dbReference>
<dbReference type="EMBL" id="JAKNGE010000012">
    <property type="protein sequence ID" value="MCG4746061.1"/>
    <property type="molecule type" value="Genomic_DNA"/>
</dbReference>
<dbReference type="SUPFAM" id="SSF46689">
    <property type="entry name" value="Homeodomain-like"/>
    <property type="match status" value="1"/>
</dbReference>
<accession>A0AAW5BPB9</accession>
<dbReference type="PANTHER" id="PTHR42713:SF3">
    <property type="entry name" value="TRANSCRIPTIONAL REGULATORY PROTEIN HPTR"/>
    <property type="match status" value="1"/>
</dbReference>
<sequence length="515" mass="58518">MFKILIADDEPFTRRCIIHALPWEENGFSVVASCKNGKEAFEALEEYLPDIVITDVRMPIMDGLDLLKKIQASYPHICVIIISGFEEFDYVKTAMDYGAYGYVLKPLNPDELLTVIKKAAASITDKRKLKELIITEKSILNSVLRGEYPSDRFLGHTDLIDSLENKYYTAALMSLNDSQYMLDAEIYFQAIKKHPGEFFFPNVNFQHVFLLCHEDIEKLSNYTERLHKALEHYLSGYTGYCVAVSLPHHGLMGILEGLNEASDTMNLRYIVSDNRIYYAGQEYNANYALFDDQIKEITSAVLYKDIHGSSTRLDTFLAKGQMNMYSTKDFANHLIYKLSNQIHTDEFKVQAASYAVKIYMSHEIPEVKSLLCSFLENCIKHLNKESQSNTAIILHTAMEYIEANLSDPNLSVADIAKHIHLNAAYFSTLFSNNCKTTVINHIIQKRMELAKVNLVGTNLKIAQIAEQSGYLNSTYFCQMFKKNTGISPLEYRNLNKVPLTPDTSPTESSPPTAPR</sequence>
<dbReference type="InterPro" id="IPR009057">
    <property type="entry name" value="Homeodomain-like_sf"/>
</dbReference>
<reference evidence="14" key="3">
    <citation type="submission" date="2022-01" db="EMBL/GenBank/DDBJ databases">
        <title>Collection of gut derived symbiotic bacterial strains cultured from healthy donors.</title>
        <authorList>
            <person name="Lin H."/>
            <person name="Kohout C."/>
            <person name="Waligurski E."/>
            <person name="Pamer E.G."/>
        </authorList>
    </citation>
    <scope>NUCLEOTIDE SEQUENCE</scope>
    <source>
        <strain evidence="14">DFI.6.55</strain>
    </source>
</reference>
<dbReference type="Proteomes" id="UP000669239">
    <property type="component" value="Unassembled WGS sequence"/>
</dbReference>
<dbReference type="InterPro" id="IPR020449">
    <property type="entry name" value="Tscrpt_reg_AraC-type_HTH"/>
</dbReference>
<evidence type="ECO:0000256" key="8">
    <source>
        <dbReference type="ARBA" id="ARBA00023163"/>
    </source>
</evidence>
<feature type="region of interest" description="Disordered" evidence="11">
    <location>
        <begin position="496"/>
        <end position="515"/>
    </location>
</feature>
<dbReference type="AlphaFoldDB" id="A0AAW5BPB9"/>
<evidence type="ECO:0000256" key="6">
    <source>
        <dbReference type="ARBA" id="ARBA00023015"/>
    </source>
</evidence>
<dbReference type="PANTHER" id="PTHR42713">
    <property type="entry name" value="HISTIDINE KINASE-RELATED"/>
    <property type="match status" value="1"/>
</dbReference>
<evidence type="ECO:0000259" key="12">
    <source>
        <dbReference type="PROSITE" id="PS01124"/>
    </source>
</evidence>
<evidence type="ECO:0000313" key="17">
    <source>
        <dbReference type="Proteomes" id="UP001299608"/>
    </source>
</evidence>
<dbReference type="InterPro" id="IPR051552">
    <property type="entry name" value="HptR"/>
</dbReference>
<keyword evidence="6" id="KW-0805">Transcription regulation</keyword>
<dbReference type="GO" id="GO:0005737">
    <property type="term" value="C:cytoplasm"/>
    <property type="evidence" value="ECO:0007669"/>
    <property type="project" value="UniProtKB-SubCell"/>
</dbReference>
<evidence type="ECO:0000256" key="9">
    <source>
        <dbReference type="ARBA" id="ARBA00024867"/>
    </source>
</evidence>
<organism evidence="14 17">
    <name type="scientific">Enterocloster aldenensis</name>
    <dbReference type="NCBI Taxonomy" id="358742"/>
    <lineage>
        <taxon>Bacteria</taxon>
        <taxon>Bacillati</taxon>
        <taxon>Bacillota</taxon>
        <taxon>Clostridia</taxon>
        <taxon>Lachnospirales</taxon>
        <taxon>Lachnospiraceae</taxon>
        <taxon>Enterocloster</taxon>
    </lineage>
</organism>
<keyword evidence="5" id="KW-0902">Two-component regulatory system</keyword>
<dbReference type="GO" id="GO:0003700">
    <property type="term" value="F:DNA-binding transcription factor activity"/>
    <property type="evidence" value="ECO:0007669"/>
    <property type="project" value="InterPro"/>
</dbReference>
<dbReference type="Gene3D" id="1.10.10.60">
    <property type="entry name" value="Homeodomain-like"/>
    <property type="match status" value="2"/>
</dbReference>
<dbReference type="Gene3D" id="3.40.50.2300">
    <property type="match status" value="1"/>
</dbReference>
<evidence type="ECO:0000313" key="16">
    <source>
        <dbReference type="Proteomes" id="UP000669239"/>
    </source>
</evidence>
<dbReference type="GO" id="GO:0043565">
    <property type="term" value="F:sequence-specific DNA binding"/>
    <property type="evidence" value="ECO:0007669"/>
    <property type="project" value="InterPro"/>
</dbReference>
<evidence type="ECO:0000256" key="2">
    <source>
        <dbReference type="ARBA" id="ARBA00018672"/>
    </source>
</evidence>
<keyword evidence="4 10" id="KW-0597">Phosphoprotein</keyword>
<dbReference type="Pfam" id="PF12833">
    <property type="entry name" value="HTH_18"/>
    <property type="match status" value="1"/>
</dbReference>
<dbReference type="InterPro" id="IPR001789">
    <property type="entry name" value="Sig_transdc_resp-reg_receiver"/>
</dbReference>
<dbReference type="Pfam" id="PF00072">
    <property type="entry name" value="Response_reg"/>
    <property type="match status" value="1"/>
</dbReference>
<dbReference type="SUPFAM" id="SSF52172">
    <property type="entry name" value="CheY-like"/>
    <property type="match status" value="1"/>
</dbReference>
<evidence type="ECO:0000313" key="14">
    <source>
        <dbReference type="EMBL" id="MCG4746061.1"/>
    </source>
</evidence>
<feature type="domain" description="HTH araC/xylS-type" evidence="12">
    <location>
        <begin position="395"/>
        <end position="494"/>
    </location>
</feature>
<evidence type="ECO:0000256" key="3">
    <source>
        <dbReference type="ARBA" id="ARBA00022490"/>
    </source>
</evidence>
<dbReference type="PROSITE" id="PS50110">
    <property type="entry name" value="RESPONSE_REGULATORY"/>
    <property type="match status" value="1"/>
</dbReference>
<feature type="modified residue" description="4-aspartylphosphate" evidence="10">
    <location>
        <position position="55"/>
    </location>
</feature>
<dbReference type="PROSITE" id="PS01124">
    <property type="entry name" value="HTH_ARAC_FAMILY_2"/>
    <property type="match status" value="1"/>
</dbReference>
<comment type="caution">
    <text evidence="14">The sequence shown here is derived from an EMBL/GenBank/DDBJ whole genome shotgun (WGS) entry which is preliminary data.</text>
</comment>
<keyword evidence="7" id="KW-0238">DNA-binding</keyword>
<dbReference type="Proteomes" id="UP001299608">
    <property type="component" value="Unassembled WGS sequence"/>
</dbReference>
<evidence type="ECO:0000256" key="5">
    <source>
        <dbReference type="ARBA" id="ARBA00023012"/>
    </source>
</evidence>
<name>A0AAW5BPB9_9FIRM</name>
<evidence type="ECO:0000256" key="10">
    <source>
        <dbReference type="PROSITE-ProRule" id="PRU00169"/>
    </source>
</evidence>
<evidence type="ECO:0000256" key="7">
    <source>
        <dbReference type="ARBA" id="ARBA00023125"/>
    </source>
</evidence>
<dbReference type="SMART" id="SM00342">
    <property type="entry name" value="HTH_ARAC"/>
    <property type="match status" value="1"/>
</dbReference>
<evidence type="ECO:0000256" key="11">
    <source>
        <dbReference type="SAM" id="MobiDB-lite"/>
    </source>
</evidence>
<proteinExistence type="predicted"/>
<comment type="function">
    <text evidence="9">May play the central regulatory role in sporulation. It may be an element of the effector pathway responsible for the activation of sporulation genes in response to nutritional stress. Spo0A may act in concert with spo0H (a sigma factor) to control the expression of some genes that are critical to the sporulation process.</text>
</comment>
<dbReference type="CDD" id="cd17536">
    <property type="entry name" value="REC_YesN-like"/>
    <property type="match status" value="1"/>
</dbReference>
<gene>
    <name evidence="15" type="ORF">G5B36_21520</name>
    <name evidence="14" type="ORF">L0N08_11605</name>
</gene>
<evidence type="ECO:0000313" key="15">
    <source>
        <dbReference type="EMBL" id="NSJ51268.1"/>
    </source>
</evidence>